<reference evidence="1 2" key="1">
    <citation type="journal article" date="2018" name="Int. J. Syst. Evol. Microbiol.">
        <title>Bifidobacterium callitrichidarum sp. nov. from the faeces of the emperor tamarin (Saguinus imperator).</title>
        <authorList>
            <person name="Modesto M."/>
            <person name="Michelini S."/>
            <person name="Sansosti M.C."/>
            <person name="De Filippo C."/>
            <person name="Cavalieri D."/>
            <person name="Qvirist L."/>
            <person name="Andlid T."/>
            <person name="Spiezio C."/>
            <person name="Sandri C."/>
            <person name="Pascarelli S."/>
            <person name="Sgorbati B."/>
            <person name="Mattarelli P."/>
        </authorList>
    </citation>
    <scope>NUCLEOTIDE SEQUENCE [LARGE SCALE GENOMIC DNA]</scope>
    <source>
        <strain evidence="1 2">TRI 5</strain>
    </source>
</reference>
<dbReference type="Proteomes" id="UP000245876">
    <property type="component" value="Unassembled WGS sequence"/>
</dbReference>
<dbReference type="AlphaFoldDB" id="A0A2U2NC00"/>
<evidence type="ECO:0000313" key="2">
    <source>
        <dbReference type="Proteomes" id="UP000245876"/>
    </source>
</evidence>
<name>A0A2U2NC00_9BIFI</name>
<dbReference type="EMBL" id="QFFM01000003">
    <property type="protein sequence ID" value="PWG66633.1"/>
    <property type="molecule type" value="Genomic_DNA"/>
</dbReference>
<sequence length="101" mass="11216">MPYDYIHPPKDSVTIGEWTKAWKNPETGVITISSLFDGLENSQIELLPDEADRLVEFIKTAAPSTREQSQRNRIALAAEAGTIAEQQRIANAEALHRAGRV</sequence>
<comment type="caution">
    <text evidence="1">The sequence shown here is derived from an EMBL/GenBank/DDBJ whole genome shotgun (WGS) entry which is preliminary data.</text>
</comment>
<keyword evidence="2" id="KW-1185">Reference proteome</keyword>
<accession>A0A2U2NC00</accession>
<proteinExistence type="predicted"/>
<evidence type="ECO:0000313" key="1">
    <source>
        <dbReference type="EMBL" id="PWG66633.1"/>
    </source>
</evidence>
<dbReference type="RefSeq" id="WP_109056202.1">
    <property type="nucleotide sequence ID" value="NZ_QFFM01000003.1"/>
</dbReference>
<gene>
    <name evidence="1" type="ORF">DF196_01660</name>
</gene>
<organism evidence="1 2">
    <name type="scientific">Bifidobacterium callitrichidarum</name>
    <dbReference type="NCBI Taxonomy" id="2052941"/>
    <lineage>
        <taxon>Bacteria</taxon>
        <taxon>Bacillati</taxon>
        <taxon>Actinomycetota</taxon>
        <taxon>Actinomycetes</taxon>
        <taxon>Bifidobacteriales</taxon>
        <taxon>Bifidobacteriaceae</taxon>
        <taxon>Bifidobacterium</taxon>
    </lineage>
</organism>
<protein>
    <submittedName>
        <fullName evidence="1">Uncharacterized protein</fullName>
    </submittedName>
</protein>